<dbReference type="OrthoDB" id="798617at2"/>
<reference evidence="1 2" key="1">
    <citation type="submission" date="2018-10" db="EMBL/GenBank/DDBJ databases">
        <title>Genomic Encyclopedia of Archaeal and Bacterial Type Strains, Phase II (KMG-II): from individual species to whole genera.</title>
        <authorList>
            <person name="Goeker M."/>
        </authorList>
    </citation>
    <scope>NUCLEOTIDE SEQUENCE [LARGE SCALE GENOMIC DNA]</scope>
    <source>
        <strain evidence="1 2">DSM 18602</strain>
    </source>
</reference>
<name>A0A495IVG4_9SPHI</name>
<accession>A0A495IVG4</accession>
<dbReference type="AlphaFoldDB" id="A0A495IVG4"/>
<gene>
    <name evidence="1" type="ORF">BDD43_0842</name>
</gene>
<evidence type="ECO:0000313" key="1">
    <source>
        <dbReference type="EMBL" id="RKR80710.1"/>
    </source>
</evidence>
<organism evidence="1 2">
    <name type="scientific">Mucilaginibacter gracilis</name>
    <dbReference type="NCBI Taxonomy" id="423350"/>
    <lineage>
        <taxon>Bacteria</taxon>
        <taxon>Pseudomonadati</taxon>
        <taxon>Bacteroidota</taxon>
        <taxon>Sphingobacteriia</taxon>
        <taxon>Sphingobacteriales</taxon>
        <taxon>Sphingobacteriaceae</taxon>
        <taxon>Mucilaginibacter</taxon>
    </lineage>
</organism>
<comment type="caution">
    <text evidence="1">The sequence shown here is derived from an EMBL/GenBank/DDBJ whole genome shotgun (WGS) entry which is preliminary data.</text>
</comment>
<dbReference type="RefSeq" id="WP_121196538.1">
    <property type="nucleotide sequence ID" value="NZ_RBKU01000001.1"/>
</dbReference>
<keyword evidence="2" id="KW-1185">Reference proteome</keyword>
<proteinExistence type="predicted"/>
<protein>
    <submittedName>
        <fullName evidence="1">Uncharacterized protein</fullName>
    </submittedName>
</protein>
<dbReference type="EMBL" id="RBKU01000001">
    <property type="protein sequence ID" value="RKR80710.1"/>
    <property type="molecule type" value="Genomic_DNA"/>
</dbReference>
<sequence length="121" mass="13450">MSQQPFTSAGVQQKQAELNQLSQNDRLTQANLIRSDLVTWLNDNFTLNQAQRTYLSQMDSRFIEQASNQTGFAIENQLPVTLVFQGAGATKLVHKEGSMDLTYGASGFSAVGGIQFRIEYQ</sequence>
<dbReference type="Proteomes" id="UP000268007">
    <property type="component" value="Unassembled WGS sequence"/>
</dbReference>
<evidence type="ECO:0000313" key="2">
    <source>
        <dbReference type="Proteomes" id="UP000268007"/>
    </source>
</evidence>